<keyword evidence="6" id="KW-1185">Reference proteome</keyword>
<keyword evidence="2" id="KW-0560">Oxidoreductase</keyword>
<comment type="caution">
    <text evidence="5">The sequence shown here is derived from an EMBL/GenBank/DDBJ whole genome shotgun (WGS) entry which is preliminary data.</text>
</comment>
<feature type="domain" description="FAD/NAD(P)-binding" evidence="4">
    <location>
        <begin position="8"/>
        <end position="294"/>
    </location>
</feature>
<dbReference type="SUPFAM" id="SSF51905">
    <property type="entry name" value="FAD/NAD(P)-binding domain"/>
    <property type="match status" value="1"/>
</dbReference>
<dbReference type="PRINTS" id="PR00368">
    <property type="entry name" value="FADPNR"/>
</dbReference>
<protein>
    <submittedName>
        <fullName evidence="5">NAD(P)/FAD-dependent oxidoreductase</fullName>
    </submittedName>
</protein>
<dbReference type="GO" id="GO:0004791">
    <property type="term" value="F:thioredoxin-disulfide reductase (NADPH) activity"/>
    <property type="evidence" value="ECO:0007669"/>
    <property type="project" value="UniProtKB-EC"/>
</dbReference>
<dbReference type="Pfam" id="PF07992">
    <property type="entry name" value="Pyr_redox_2"/>
    <property type="match status" value="1"/>
</dbReference>
<evidence type="ECO:0000256" key="1">
    <source>
        <dbReference type="ARBA" id="ARBA00022630"/>
    </source>
</evidence>
<dbReference type="RefSeq" id="WP_121688046.1">
    <property type="nucleotide sequence ID" value="NZ_RCUY01000005.1"/>
</dbReference>
<dbReference type="PRINTS" id="PR00469">
    <property type="entry name" value="PNDRDTASEII"/>
</dbReference>
<accession>A0A3L7ASD4</accession>
<keyword evidence="1" id="KW-0285">Flavoprotein</keyword>
<organism evidence="5 6">
    <name type="scientific">Mycetocola lacteus</name>
    <dbReference type="NCBI Taxonomy" id="76637"/>
    <lineage>
        <taxon>Bacteria</taxon>
        <taxon>Bacillati</taxon>
        <taxon>Actinomycetota</taxon>
        <taxon>Actinomycetes</taxon>
        <taxon>Micrococcales</taxon>
        <taxon>Microbacteriaceae</taxon>
        <taxon>Mycetocola</taxon>
    </lineage>
</organism>
<dbReference type="PANTHER" id="PTHR48105">
    <property type="entry name" value="THIOREDOXIN REDUCTASE 1-RELATED-RELATED"/>
    <property type="match status" value="1"/>
</dbReference>
<sequence>MNPTTTPYDVIIIGGGAAGLGAGVTLSRARRRTLVIDAGVPRNAPAEGAHNLLGLEGIPPLELVARGRSELAGYGGELLLGSVTDVVADPTGIGFTVHVTPDSAGEPSTLRARRIIIATGLTDELPDLPGVRERWGREVLHCPYCHGWEVRDQPIGVLASGPGSVHQARLFHQWSRDLTFFTNETELAADTREEFAALGIRIIEGAVAGLDIDADTLRGIRLSDGTLIPRTAVVVAPHMVANLDPVASLNLAITENPMGRAIETDATGQASVLGVWVAGNATDLGAQVGAAAAAGVRAGAVANAHLVDEDAAAALDRFRNTN</sequence>
<dbReference type="Proteomes" id="UP000269438">
    <property type="component" value="Unassembled WGS sequence"/>
</dbReference>
<dbReference type="InterPro" id="IPR036188">
    <property type="entry name" value="FAD/NAD-bd_sf"/>
</dbReference>
<evidence type="ECO:0000256" key="2">
    <source>
        <dbReference type="ARBA" id="ARBA00023002"/>
    </source>
</evidence>
<dbReference type="EMBL" id="RCUY01000005">
    <property type="protein sequence ID" value="RLP82905.1"/>
    <property type="molecule type" value="Genomic_DNA"/>
</dbReference>
<comment type="catalytic activity">
    <reaction evidence="3">
        <text>[thioredoxin]-dithiol + NADP(+) = [thioredoxin]-disulfide + NADPH + H(+)</text>
        <dbReference type="Rhea" id="RHEA:20345"/>
        <dbReference type="Rhea" id="RHEA-COMP:10698"/>
        <dbReference type="Rhea" id="RHEA-COMP:10700"/>
        <dbReference type="ChEBI" id="CHEBI:15378"/>
        <dbReference type="ChEBI" id="CHEBI:29950"/>
        <dbReference type="ChEBI" id="CHEBI:50058"/>
        <dbReference type="ChEBI" id="CHEBI:57783"/>
        <dbReference type="ChEBI" id="CHEBI:58349"/>
        <dbReference type="EC" id="1.8.1.9"/>
    </reaction>
</comment>
<reference evidence="5 6" key="1">
    <citation type="submission" date="2018-10" db="EMBL/GenBank/DDBJ databases">
        <authorList>
            <person name="Li J."/>
        </authorList>
    </citation>
    <scope>NUCLEOTIDE SEQUENCE [LARGE SCALE GENOMIC DNA]</scope>
    <source>
        <strain evidence="5 6">JCM 11654</strain>
    </source>
</reference>
<evidence type="ECO:0000313" key="5">
    <source>
        <dbReference type="EMBL" id="RLP82905.1"/>
    </source>
</evidence>
<name>A0A3L7ASD4_9MICO</name>
<dbReference type="InterPro" id="IPR023753">
    <property type="entry name" value="FAD/NAD-binding_dom"/>
</dbReference>
<evidence type="ECO:0000313" key="6">
    <source>
        <dbReference type="Proteomes" id="UP000269438"/>
    </source>
</evidence>
<evidence type="ECO:0000256" key="3">
    <source>
        <dbReference type="ARBA" id="ARBA00048132"/>
    </source>
</evidence>
<dbReference type="InterPro" id="IPR050097">
    <property type="entry name" value="Ferredoxin-NADP_redctase_2"/>
</dbReference>
<dbReference type="AlphaFoldDB" id="A0A3L7ASD4"/>
<gene>
    <name evidence="5" type="ORF">D9V34_06555</name>
</gene>
<proteinExistence type="predicted"/>
<evidence type="ECO:0000259" key="4">
    <source>
        <dbReference type="Pfam" id="PF07992"/>
    </source>
</evidence>
<dbReference type="Gene3D" id="3.50.50.60">
    <property type="entry name" value="FAD/NAD(P)-binding domain"/>
    <property type="match status" value="2"/>
</dbReference>
<dbReference type="OrthoDB" id="9786503at2"/>